<evidence type="ECO:0000313" key="3">
    <source>
        <dbReference type="Proteomes" id="UP001187192"/>
    </source>
</evidence>
<reference evidence="2" key="1">
    <citation type="submission" date="2023-07" db="EMBL/GenBank/DDBJ databases">
        <title>draft genome sequence of fig (Ficus carica).</title>
        <authorList>
            <person name="Takahashi T."/>
            <person name="Nishimura K."/>
        </authorList>
    </citation>
    <scope>NUCLEOTIDE SEQUENCE</scope>
</reference>
<accession>A0AA88J6U3</accession>
<gene>
    <name evidence="2" type="ORF">TIFTF001_035743</name>
</gene>
<feature type="compositionally biased region" description="Basic and acidic residues" evidence="1">
    <location>
        <begin position="29"/>
        <end position="46"/>
    </location>
</feature>
<organism evidence="2 3">
    <name type="scientific">Ficus carica</name>
    <name type="common">Common fig</name>
    <dbReference type="NCBI Taxonomy" id="3494"/>
    <lineage>
        <taxon>Eukaryota</taxon>
        <taxon>Viridiplantae</taxon>
        <taxon>Streptophyta</taxon>
        <taxon>Embryophyta</taxon>
        <taxon>Tracheophyta</taxon>
        <taxon>Spermatophyta</taxon>
        <taxon>Magnoliopsida</taxon>
        <taxon>eudicotyledons</taxon>
        <taxon>Gunneridae</taxon>
        <taxon>Pentapetalae</taxon>
        <taxon>rosids</taxon>
        <taxon>fabids</taxon>
        <taxon>Rosales</taxon>
        <taxon>Moraceae</taxon>
        <taxon>Ficeae</taxon>
        <taxon>Ficus</taxon>
    </lineage>
</organism>
<name>A0AA88J6U3_FICCA</name>
<feature type="region of interest" description="Disordered" evidence="1">
    <location>
        <begin position="26"/>
        <end position="56"/>
    </location>
</feature>
<evidence type="ECO:0000313" key="2">
    <source>
        <dbReference type="EMBL" id="GMN66678.1"/>
    </source>
</evidence>
<dbReference type="Proteomes" id="UP001187192">
    <property type="component" value="Unassembled WGS sequence"/>
</dbReference>
<dbReference type="AlphaFoldDB" id="A0AA88J6U3"/>
<evidence type="ECO:0000256" key="1">
    <source>
        <dbReference type="SAM" id="MobiDB-lite"/>
    </source>
</evidence>
<sequence>MSTPTKMSEKNTTPERRYVRVTASTYKRPSVEESSKKPAPEIERMVSNKGLKRKQGEIEVNDSKKLINAVEKKISDAE</sequence>
<keyword evidence="3" id="KW-1185">Reference proteome</keyword>
<dbReference type="EMBL" id="BTGU01000351">
    <property type="protein sequence ID" value="GMN66678.1"/>
    <property type="molecule type" value="Genomic_DNA"/>
</dbReference>
<comment type="caution">
    <text evidence="2">The sequence shown here is derived from an EMBL/GenBank/DDBJ whole genome shotgun (WGS) entry which is preliminary data.</text>
</comment>
<proteinExistence type="predicted"/>
<protein>
    <submittedName>
        <fullName evidence="2">Uncharacterized protein</fullName>
    </submittedName>
</protein>